<comment type="subcellular location">
    <subcellularLocation>
        <location evidence="1">Cell membrane</location>
        <topology evidence="1">Multi-pass membrane protein</topology>
    </subcellularLocation>
</comment>
<dbReference type="HOGENOM" id="CLU_012893_0_0_0"/>
<dbReference type="AlphaFoldDB" id="D5EGS0"/>
<dbReference type="InterPro" id="IPR051327">
    <property type="entry name" value="MATE_MepA_subfamily"/>
</dbReference>
<dbReference type="eggNOG" id="COG0534">
    <property type="taxonomic scope" value="Bacteria"/>
</dbReference>
<feature type="transmembrane region" description="Helical" evidence="10">
    <location>
        <begin position="319"/>
        <end position="342"/>
    </location>
</feature>
<dbReference type="EMBL" id="CP001997">
    <property type="protein sequence ID" value="ADE57752.1"/>
    <property type="molecule type" value="Genomic_DNA"/>
</dbReference>
<feature type="transmembrane region" description="Helical" evidence="10">
    <location>
        <begin position="195"/>
        <end position="216"/>
    </location>
</feature>
<dbReference type="PANTHER" id="PTHR43823">
    <property type="entry name" value="SPORULATION PROTEIN YKVU"/>
    <property type="match status" value="1"/>
</dbReference>
<feature type="transmembrane region" description="Helical" evidence="10">
    <location>
        <begin position="20"/>
        <end position="42"/>
    </location>
</feature>
<evidence type="ECO:0000256" key="5">
    <source>
        <dbReference type="ARBA" id="ARBA00022475"/>
    </source>
</evidence>
<dbReference type="NCBIfam" id="TIGR00797">
    <property type="entry name" value="matE"/>
    <property type="match status" value="1"/>
</dbReference>
<sequence length="457" mass="49348">MAYESSFLEKESVIRLIPKLSFPAMAGMIAQALYNVVDAIFVGRGVGMLAVAGISIAFPIQMIIMATAQVIGVGSASIISRSLGEKNRDKAEKTLGNLMGATLVFSAVVATFGLYFLEPILRLFGATDAILPFAATYMKILFLGSVFFAFSIACNNAVRAEGKAYFAMITMLISAGVNIVLDPIFIFGFGMGIQGAAIATVIAQTSSALWLGWYYIRGKSEVPFLFKNMRPNYKILHEVTAIGLSAFLRQGAASISLVVINRQLAFWGGDAAIAAMGILLRITQFAVMPVFGLVQGLLPIVGYNYGARLFCRVTTAMKLSIAISSAICTLTGSLLFFAPQLLIPLFTNNREVLPLGINASRYMAIGFPLIGFQVMASGLYQAIGKTVPALFLSLLRQVLILIPLVLFLPYFYGLLGIWTAFPISDILAAIITLVLYRKDIKRLSTLCAEKAQLNKGE</sequence>
<evidence type="ECO:0000256" key="10">
    <source>
        <dbReference type="SAM" id="Phobius"/>
    </source>
</evidence>
<evidence type="ECO:0000256" key="4">
    <source>
        <dbReference type="ARBA" id="ARBA00022448"/>
    </source>
</evidence>
<accession>D5EGS0</accession>
<keyword evidence="12" id="KW-1185">Reference proteome</keyword>
<feature type="transmembrane region" description="Helical" evidence="10">
    <location>
        <begin position="129"/>
        <end position="153"/>
    </location>
</feature>
<feature type="transmembrane region" description="Helical" evidence="10">
    <location>
        <begin position="48"/>
        <end position="74"/>
    </location>
</feature>
<feature type="transmembrane region" description="Helical" evidence="10">
    <location>
        <begin position="165"/>
        <end position="189"/>
    </location>
</feature>
<feature type="transmembrane region" description="Helical" evidence="10">
    <location>
        <begin position="417"/>
        <end position="436"/>
    </location>
</feature>
<dbReference type="Proteomes" id="UP000002366">
    <property type="component" value="Chromosome"/>
</dbReference>
<keyword evidence="7 10" id="KW-1133">Transmembrane helix</keyword>
<keyword evidence="6 10" id="KW-0812">Transmembrane</keyword>
<evidence type="ECO:0000256" key="1">
    <source>
        <dbReference type="ARBA" id="ARBA00004651"/>
    </source>
</evidence>
<evidence type="ECO:0000256" key="7">
    <source>
        <dbReference type="ARBA" id="ARBA00022989"/>
    </source>
</evidence>
<protein>
    <recommendedName>
        <fullName evidence="3">Multidrug export protein MepA</fullName>
    </recommendedName>
</protein>
<feature type="transmembrane region" description="Helical" evidence="10">
    <location>
        <begin position="272"/>
        <end position="298"/>
    </location>
</feature>
<dbReference type="InterPro" id="IPR045070">
    <property type="entry name" value="MATE_MepA-like"/>
</dbReference>
<dbReference type="InterPro" id="IPR002528">
    <property type="entry name" value="MATE_fam"/>
</dbReference>
<evidence type="ECO:0000256" key="3">
    <source>
        <dbReference type="ARBA" id="ARBA00022106"/>
    </source>
</evidence>
<comment type="similarity">
    <text evidence="2">Belongs to the multi antimicrobial extrusion (MATE) (TC 2.A.66.1) family. MepA subfamily.</text>
</comment>
<evidence type="ECO:0000256" key="8">
    <source>
        <dbReference type="ARBA" id="ARBA00023136"/>
    </source>
</evidence>
<evidence type="ECO:0000256" key="9">
    <source>
        <dbReference type="ARBA" id="ARBA00023251"/>
    </source>
</evidence>
<dbReference type="GO" id="GO:0042910">
    <property type="term" value="F:xenobiotic transmembrane transporter activity"/>
    <property type="evidence" value="ECO:0007669"/>
    <property type="project" value="InterPro"/>
</dbReference>
<gene>
    <name evidence="11" type="ordered locus">Amico_1636</name>
</gene>
<reference evidence="11 12" key="1">
    <citation type="journal article" date="2010" name="Stand. Genomic Sci.">
        <title>Complete genome sequence of Aminobacterium colombiense type strain (ALA-1).</title>
        <authorList>
            <person name="Chertkov O."/>
            <person name="Sikorski J."/>
            <person name="Brambilla E."/>
            <person name="Lapidus A."/>
            <person name="Copeland A."/>
            <person name="Glavina Del Rio T."/>
            <person name="Nolan M."/>
            <person name="Lucas S."/>
            <person name="Tice H."/>
            <person name="Cheng J.F."/>
            <person name="Han C."/>
            <person name="Detter J.C."/>
            <person name="Bruce D."/>
            <person name="Tapia R."/>
            <person name="Goodwin L."/>
            <person name="Pitluck S."/>
            <person name="Liolios K."/>
            <person name="Ivanova N."/>
            <person name="Mavromatis K."/>
            <person name="Ovchinnikova G."/>
            <person name="Pati A."/>
            <person name="Chen A."/>
            <person name="Palaniappan K."/>
            <person name="Land M."/>
            <person name="Hauser L."/>
            <person name="Chang Y.J."/>
            <person name="Jeffries C.D."/>
            <person name="Spring S."/>
            <person name="Rohde M."/>
            <person name="Goker M."/>
            <person name="Bristow J."/>
            <person name="Eisen J.A."/>
            <person name="Markowitz V."/>
            <person name="Hugenholtz P."/>
            <person name="Kyrpides N.C."/>
            <person name="Klenk H.P."/>
        </authorList>
    </citation>
    <scope>NUCLEOTIDE SEQUENCE [LARGE SCALE GENOMIC DNA]</scope>
    <source>
        <strain evidence="12">DSM 12261 / ALA-1</strain>
    </source>
</reference>
<organism evidence="11 12">
    <name type="scientific">Aminobacterium colombiense (strain DSM 12261 / ALA-1)</name>
    <dbReference type="NCBI Taxonomy" id="572547"/>
    <lineage>
        <taxon>Bacteria</taxon>
        <taxon>Thermotogati</taxon>
        <taxon>Synergistota</taxon>
        <taxon>Synergistia</taxon>
        <taxon>Synergistales</taxon>
        <taxon>Aminobacteriaceae</taxon>
        <taxon>Aminobacterium</taxon>
    </lineage>
</organism>
<keyword evidence="9" id="KW-0046">Antibiotic resistance</keyword>
<dbReference type="InterPro" id="IPR048279">
    <property type="entry name" value="MdtK-like"/>
</dbReference>
<dbReference type="PIRSF" id="PIRSF006603">
    <property type="entry name" value="DinF"/>
    <property type="match status" value="1"/>
</dbReference>
<dbReference type="CDD" id="cd13143">
    <property type="entry name" value="MATE_MepA_like"/>
    <property type="match status" value="1"/>
</dbReference>
<keyword evidence="4" id="KW-0813">Transport</keyword>
<keyword evidence="5" id="KW-1003">Cell membrane</keyword>
<dbReference type="STRING" id="572547.Amico_1636"/>
<dbReference type="KEGG" id="aco:Amico_1636"/>
<dbReference type="GO" id="GO:0046677">
    <property type="term" value="P:response to antibiotic"/>
    <property type="evidence" value="ECO:0007669"/>
    <property type="project" value="UniProtKB-KW"/>
</dbReference>
<proteinExistence type="inferred from homology"/>
<dbReference type="PANTHER" id="PTHR43823:SF3">
    <property type="entry name" value="MULTIDRUG EXPORT PROTEIN MEPA"/>
    <property type="match status" value="1"/>
</dbReference>
<dbReference type="GO" id="GO:0015297">
    <property type="term" value="F:antiporter activity"/>
    <property type="evidence" value="ECO:0007669"/>
    <property type="project" value="InterPro"/>
</dbReference>
<dbReference type="RefSeq" id="WP_013049014.1">
    <property type="nucleotide sequence ID" value="NC_014011.1"/>
</dbReference>
<feature type="transmembrane region" description="Helical" evidence="10">
    <location>
        <begin position="95"/>
        <end position="117"/>
    </location>
</feature>
<evidence type="ECO:0000313" key="12">
    <source>
        <dbReference type="Proteomes" id="UP000002366"/>
    </source>
</evidence>
<keyword evidence="8 10" id="KW-0472">Membrane</keyword>
<feature type="transmembrane region" description="Helical" evidence="10">
    <location>
        <begin position="362"/>
        <end position="383"/>
    </location>
</feature>
<feature type="transmembrane region" description="Helical" evidence="10">
    <location>
        <begin position="390"/>
        <end position="411"/>
    </location>
</feature>
<dbReference type="GO" id="GO:0005886">
    <property type="term" value="C:plasma membrane"/>
    <property type="evidence" value="ECO:0007669"/>
    <property type="project" value="UniProtKB-SubCell"/>
</dbReference>
<name>D5EGS0_AMICL</name>
<evidence type="ECO:0000313" key="11">
    <source>
        <dbReference type="EMBL" id="ADE57752.1"/>
    </source>
</evidence>
<dbReference type="Pfam" id="PF01554">
    <property type="entry name" value="MatE"/>
    <property type="match status" value="2"/>
</dbReference>
<evidence type="ECO:0000256" key="2">
    <source>
        <dbReference type="ARBA" id="ARBA00008417"/>
    </source>
</evidence>
<evidence type="ECO:0000256" key="6">
    <source>
        <dbReference type="ARBA" id="ARBA00022692"/>
    </source>
</evidence>
<dbReference type="OrthoDB" id="3432at2"/>